<reference evidence="2 3" key="1">
    <citation type="submission" date="2021-06" db="EMBL/GenBank/DDBJ databases">
        <title>Ecological speciation of a Streptomyces species isolated from different habitats and geographic origins.</title>
        <authorList>
            <person name="Wang J."/>
        </authorList>
    </citation>
    <scope>NUCLEOTIDE SEQUENCE [LARGE SCALE GENOMIC DNA]</scope>
    <source>
        <strain evidence="2 3">FXJ8.012</strain>
    </source>
</reference>
<dbReference type="Proteomes" id="UP000758701">
    <property type="component" value="Unassembled WGS sequence"/>
</dbReference>
<organism evidence="2 3">
    <name type="scientific">Streptomyces olivaceus</name>
    <dbReference type="NCBI Taxonomy" id="47716"/>
    <lineage>
        <taxon>Bacteria</taxon>
        <taxon>Bacillati</taxon>
        <taxon>Actinomycetota</taxon>
        <taxon>Actinomycetes</taxon>
        <taxon>Kitasatosporales</taxon>
        <taxon>Streptomycetaceae</taxon>
        <taxon>Streptomyces</taxon>
    </lineage>
</organism>
<proteinExistence type="predicted"/>
<dbReference type="RefSeq" id="WP_224310450.1">
    <property type="nucleotide sequence ID" value="NZ_JAHSST010000031.1"/>
</dbReference>
<feature type="compositionally biased region" description="Basic and acidic residues" evidence="1">
    <location>
        <begin position="121"/>
        <end position="132"/>
    </location>
</feature>
<feature type="region of interest" description="Disordered" evidence="1">
    <location>
        <begin position="116"/>
        <end position="139"/>
    </location>
</feature>
<accession>A0ABS7WE85</accession>
<gene>
    <name evidence="2" type="ORF">KVH32_34620</name>
</gene>
<keyword evidence="3" id="KW-1185">Reference proteome</keyword>
<evidence type="ECO:0000256" key="1">
    <source>
        <dbReference type="SAM" id="MobiDB-lite"/>
    </source>
</evidence>
<feature type="region of interest" description="Disordered" evidence="1">
    <location>
        <begin position="1"/>
        <end position="20"/>
    </location>
</feature>
<name>A0ABS7WE85_STROV</name>
<comment type="caution">
    <text evidence="2">The sequence shown here is derived from an EMBL/GenBank/DDBJ whole genome shotgun (WGS) entry which is preliminary data.</text>
</comment>
<evidence type="ECO:0000313" key="2">
    <source>
        <dbReference type="EMBL" id="MBZ6156254.1"/>
    </source>
</evidence>
<dbReference type="EMBL" id="JAHSTP010000025">
    <property type="protein sequence ID" value="MBZ6156254.1"/>
    <property type="molecule type" value="Genomic_DNA"/>
</dbReference>
<evidence type="ECO:0000313" key="3">
    <source>
        <dbReference type="Proteomes" id="UP000758701"/>
    </source>
</evidence>
<sequence length="139" mass="14903">MSSDLAPRPDGAVPAPADGDNRYKAVQAKLGALGRVLEDAGLGLEELEASVRKNAQRADDAARDVAHAGLDPQFVELTTNVGTALGGAGRQVKKLIDTAQETADLTHDTKRTHSKLYGALDDLRSNRRERTPKPGFFNR</sequence>
<protein>
    <submittedName>
        <fullName evidence="2">Conjugal transfer protein TraB</fullName>
    </submittedName>
</protein>